<organism evidence="11 12">
    <name type="scientific">Stenotrophomonas maltophilia</name>
    <name type="common">Pseudomonas maltophilia</name>
    <name type="synonym">Xanthomonas maltophilia</name>
    <dbReference type="NCBI Taxonomy" id="40324"/>
    <lineage>
        <taxon>Bacteria</taxon>
        <taxon>Pseudomonadati</taxon>
        <taxon>Pseudomonadota</taxon>
        <taxon>Gammaproteobacteria</taxon>
        <taxon>Lysobacterales</taxon>
        <taxon>Lysobacteraceae</taxon>
        <taxon>Stenotrophomonas</taxon>
        <taxon>Stenotrophomonas maltophilia group</taxon>
    </lineage>
</organism>
<dbReference type="GO" id="GO:0009636">
    <property type="term" value="P:response to toxic substance"/>
    <property type="evidence" value="ECO:0007669"/>
    <property type="project" value="UniProtKB-KW"/>
</dbReference>
<evidence type="ECO:0000256" key="2">
    <source>
        <dbReference type="ARBA" id="ARBA00009881"/>
    </source>
</evidence>
<name>A0A7V8FI29_STEMA</name>
<dbReference type="AlphaFoldDB" id="A0A7V8FI29"/>
<sequence>MCSATAPLHHLAPLYAEFGVTPPHGLEEIYRSFRDDPACVQMLVEQRPAVASFHFGLPSADVIRALREAGIVLLATATCETEADRIELAGVDAIVAQGVEAGGHRGVFDPQAADEGLGTLALVRRLVKRSTLPVIATGGIMDGQGIRAALELGAIAAQLGTAFILCPESAANAGYRQMLSSARRPHSDDPRGVRPLGTRHRQSADHLRRGQRQPGTCGLSGGL</sequence>
<evidence type="ECO:0000313" key="12">
    <source>
        <dbReference type="Proteomes" id="UP000487117"/>
    </source>
</evidence>
<keyword evidence="3" id="KW-0216">Detoxification</keyword>
<evidence type="ECO:0000313" key="11">
    <source>
        <dbReference type="EMBL" id="KAF1016245.1"/>
    </source>
</evidence>
<keyword evidence="4" id="KW-0285">Flavoprotein</keyword>
<dbReference type="EMBL" id="WNDS01000002">
    <property type="protein sequence ID" value="KAF1016245.1"/>
    <property type="molecule type" value="Genomic_DNA"/>
</dbReference>
<dbReference type="Gene3D" id="3.20.20.70">
    <property type="entry name" value="Aldolase class I"/>
    <property type="match status" value="1"/>
</dbReference>
<keyword evidence="7 11" id="KW-0503">Monooxygenase</keyword>
<evidence type="ECO:0000256" key="5">
    <source>
        <dbReference type="ARBA" id="ARBA00022643"/>
    </source>
</evidence>
<dbReference type="Proteomes" id="UP000487117">
    <property type="component" value="Unassembled WGS sequence"/>
</dbReference>
<dbReference type="GO" id="GO:0018580">
    <property type="term" value="F:nitronate monooxygenase activity"/>
    <property type="evidence" value="ECO:0007669"/>
    <property type="project" value="InterPro"/>
</dbReference>
<reference evidence="12" key="1">
    <citation type="journal article" date="2020" name="MBio">
        <title>Horizontal gene transfer to a defensive symbiont with a reduced genome amongst a multipartite beetle microbiome.</title>
        <authorList>
            <person name="Waterworth S.C."/>
            <person name="Florez L.V."/>
            <person name="Rees E.R."/>
            <person name="Hertweck C."/>
            <person name="Kaltenpoth M."/>
            <person name="Kwan J.C."/>
        </authorList>
    </citation>
    <scope>NUCLEOTIDE SEQUENCE [LARGE SCALE GENOMIC DNA]</scope>
</reference>
<proteinExistence type="inferred from homology"/>
<keyword evidence="6" id="KW-0560">Oxidoreductase</keyword>
<feature type="region of interest" description="Disordered" evidence="10">
    <location>
        <begin position="179"/>
        <end position="223"/>
    </location>
</feature>
<comment type="caution">
    <text evidence="11">The sequence shown here is derived from an EMBL/GenBank/DDBJ whole genome shotgun (WGS) entry which is preliminary data.</text>
</comment>
<dbReference type="CDD" id="cd04730">
    <property type="entry name" value="NPD_like"/>
    <property type="match status" value="1"/>
</dbReference>
<evidence type="ECO:0000256" key="7">
    <source>
        <dbReference type="ARBA" id="ARBA00023033"/>
    </source>
</evidence>
<dbReference type="InterPro" id="IPR004136">
    <property type="entry name" value="NMO"/>
</dbReference>
<evidence type="ECO:0000256" key="8">
    <source>
        <dbReference type="ARBA" id="ARBA00031155"/>
    </source>
</evidence>
<dbReference type="InterPro" id="IPR013785">
    <property type="entry name" value="Aldolase_TIM"/>
</dbReference>
<comment type="cofactor">
    <cofactor evidence="1">
        <name>FMN</name>
        <dbReference type="ChEBI" id="CHEBI:58210"/>
    </cofactor>
</comment>
<dbReference type="SUPFAM" id="SSF51412">
    <property type="entry name" value="Inosine monophosphate dehydrogenase (IMPDH)"/>
    <property type="match status" value="1"/>
</dbReference>
<evidence type="ECO:0000256" key="10">
    <source>
        <dbReference type="SAM" id="MobiDB-lite"/>
    </source>
</evidence>
<gene>
    <name evidence="11" type="ORF">GAK31_01734</name>
</gene>
<comment type="catalytic activity">
    <reaction evidence="9">
        <text>3 propionate 3-nitronate + 3 O2 + H2O = 3 3-oxopropanoate + 2 nitrate + nitrite + H2O2 + 3 H(+)</text>
        <dbReference type="Rhea" id="RHEA:57332"/>
        <dbReference type="ChEBI" id="CHEBI:15377"/>
        <dbReference type="ChEBI" id="CHEBI:15378"/>
        <dbReference type="ChEBI" id="CHEBI:15379"/>
        <dbReference type="ChEBI" id="CHEBI:16240"/>
        <dbReference type="ChEBI" id="CHEBI:16301"/>
        <dbReference type="ChEBI" id="CHEBI:17632"/>
        <dbReference type="ChEBI" id="CHEBI:33190"/>
        <dbReference type="ChEBI" id="CHEBI:136067"/>
    </reaction>
</comment>
<protein>
    <recommendedName>
        <fullName evidence="8">Propionate 3-nitronate monooxygenase</fullName>
    </recommendedName>
</protein>
<accession>A0A7V8FI29</accession>
<evidence type="ECO:0000256" key="9">
    <source>
        <dbReference type="ARBA" id="ARBA00049401"/>
    </source>
</evidence>
<comment type="similarity">
    <text evidence="2">Belongs to the nitronate monooxygenase family. NMO class I subfamily.</text>
</comment>
<keyword evidence="5" id="KW-0288">FMN</keyword>
<evidence type="ECO:0000256" key="6">
    <source>
        <dbReference type="ARBA" id="ARBA00023002"/>
    </source>
</evidence>
<dbReference type="Pfam" id="PF03060">
    <property type="entry name" value="NMO"/>
    <property type="match status" value="1"/>
</dbReference>
<evidence type="ECO:0000256" key="1">
    <source>
        <dbReference type="ARBA" id="ARBA00001917"/>
    </source>
</evidence>
<dbReference type="PANTHER" id="PTHR42747:SF3">
    <property type="entry name" value="NITRONATE MONOOXYGENASE-RELATED"/>
    <property type="match status" value="1"/>
</dbReference>
<dbReference type="PANTHER" id="PTHR42747">
    <property type="entry name" value="NITRONATE MONOOXYGENASE-RELATED"/>
    <property type="match status" value="1"/>
</dbReference>
<evidence type="ECO:0000256" key="3">
    <source>
        <dbReference type="ARBA" id="ARBA00022575"/>
    </source>
</evidence>
<evidence type="ECO:0000256" key="4">
    <source>
        <dbReference type="ARBA" id="ARBA00022630"/>
    </source>
</evidence>